<dbReference type="PANTHER" id="PTHR45436:SF5">
    <property type="entry name" value="SENSOR HISTIDINE KINASE TRCS"/>
    <property type="match status" value="1"/>
</dbReference>
<keyword evidence="5" id="KW-0808">Transferase</keyword>
<proteinExistence type="predicted"/>
<feature type="domain" description="HAMP" evidence="13">
    <location>
        <begin position="204"/>
        <end position="256"/>
    </location>
</feature>
<dbReference type="FunFam" id="3.30.565.10:FF:000006">
    <property type="entry name" value="Sensor histidine kinase WalK"/>
    <property type="match status" value="1"/>
</dbReference>
<name>A0A563VJC0_9CYAN</name>
<protein>
    <recommendedName>
        <fullName evidence="3">histidine kinase</fullName>
        <ecNumber evidence="3">2.7.13.3</ecNumber>
    </recommendedName>
</protein>
<dbReference type="InterPro" id="IPR005467">
    <property type="entry name" value="His_kinase_dom"/>
</dbReference>
<dbReference type="InterPro" id="IPR003594">
    <property type="entry name" value="HATPase_dom"/>
</dbReference>
<evidence type="ECO:0000256" key="8">
    <source>
        <dbReference type="ARBA" id="ARBA00022989"/>
    </source>
</evidence>
<reference evidence="14 15" key="1">
    <citation type="submission" date="2019-01" db="EMBL/GenBank/DDBJ databases">
        <authorList>
            <person name="Brito A."/>
        </authorList>
    </citation>
    <scope>NUCLEOTIDE SEQUENCE [LARGE SCALE GENOMIC DNA]</scope>
    <source>
        <strain evidence="14">1</strain>
    </source>
</reference>
<evidence type="ECO:0000256" key="3">
    <source>
        <dbReference type="ARBA" id="ARBA00012438"/>
    </source>
</evidence>
<dbReference type="FunFam" id="1.10.287.130:FF:000001">
    <property type="entry name" value="Two-component sensor histidine kinase"/>
    <property type="match status" value="1"/>
</dbReference>
<keyword evidence="9" id="KW-0902">Two-component regulatory system</keyword>
<dbReference type="SMART" id="SM00388">
    <property type="entry name" value="HisKA"/>
    <property type="match status" value="1"/>
</dbReference>
<dbReference type="PRINTS" id="PR00344">
    <property type="entry name" value="BCTRLSENSOR"/>
</dbReference>
<dbReference type="GO" id="GO:0000155">
    <property type="term" value="F:phosphorelay sensor kinase activity"/>
    <property type="evidence" value="ECO:0007669"/>
    <property type="project" value="InterPro"/>
</dbReference>
<dbReference type="PROSITE" id="PS50885">
    <property type="entry name" value="HAMP"/>
    <property type="match status" value="1"/>
</dbReference>
<dbReference type="SMART" id="SM00304">
    <property type="entry name" value="HAMP"/>
    <property type="match status" value="1"/>
</dbReference>
<dbReference type="GO" id="GO:0005886">
    <property type="term" value="C:plasma membrane"/>
    <property type="evidence" value="ECO:0007669"/>
    <property type="project" value="TreeGrafter"/>
</dbReference>
<evidence type="ECO:0000313" key="15">
    <source>
        <dbReference type="Proteomes" id="UP000320055"/>
    </source>
</evidence>
<dbReference type="RefSeq" id="WP_144869010.1">
    <property type="nucleotide sequence ID" value="NZ_LR213862.1"/>
</dbReference>
<dbReference type="SUPFAM" id="SSF55874">
    <property type="entry name" value="ATPase domain of HSP90 chaperone/DNA topoisomerase II/histidine kinase"/>
    <property type="match status" value="1"/>
</dbReference>
<dbReference type="Gene3D" id="1.10.287.130">
    <property type="match status" value="1"/>
</dbReference>
<keyword evidence="4" id="KW-0597">Phosphoprotein</keyword>
<dbReference type="Pfam" id="PF02518">
    <property type="entry name" value="HATPase_c"/>
    <property type="match status" value="1"/>
</dbReference>
<gene>
    <name evidence="14" type="ORF">H1P_1060014</name>
</gene>
<evidence type="ECO:0000259" key="13">
    <source>
        <dbReference type="PROSITE" id="PS50885"/>
    </source>
</evidence>
<feature type="transmembrane region" description="Helical" evidence="11">
    <location>
        <begin position="24"/>
        <end position="47"/>
    </location>
</feature>
<dbReference type="Proteomes" id="UP000320055">
    <property type="component" value="Unassembled WGS sequence"/>
</dbReference>
<comment type="subcellular location">
    <subcellularLocation>
        <location evidence="2">Membrane</location>
    </subcellularLocation>
</comment>
<evidence type="ECO:0000256" key="7">
    <source>
        <dbReference type="ARBA" id="ARBA00022777"/>
    </source>
</evidence>
<keyword evidence="7 14" id="KW-0418">Kinase</keyword>
<dbReference type="OrthoDB" id="9763461at2"/>
<feature type="transmembrane region" description="Helical" evidence="11">
    <location>
        <begin position="177"/>
        <end position="203"/>
    </location>
</feature>
<dbReference type="InterPro" id="IPR050428">
    <property type="entry name" value="TCS_sensor_his_kinase"/>
</dbReference>
<dbReference type="SUPFAM" id="SSF158472">
    <property type="entry name" value="HAMP domain-like"/>
    <property type="match status" value="1"/>
</dbReference>
<accession>A0A563VJC0</accession>
<evidence type="ECO:0000259" key="12">
    <source>
        <dbReference type="PROSITE" id="PS50109"/>
    </source>
</evidence>
<organism evidence="14 15">
    <name type="scientific">Hyella patelloides LEGE 07179</name>
    <dbReference type="NCBI Taxonomy" id="945734"/>
    <lineage>
        <taxon>Bacteria</taxon>
        <taxon>Bacillati</taxon>
        <taxon>Cyanobacteriota</taxon>
        <taxon>Cyanophyceae</taxon>
        <taxon>Pleurocapsales</taxon>
        <taxon>Hyellaceae</taxon>
        <taxon>Hyella</taxon>
    </lineage>
</organism>
<comment type="catalytic activity">
    <reaction evidence="1">
        <text>ATP + protein L-histidine = ADP + protein N-phospho-L-histidine.</text>
        <dbReference type="EC" id="2.7.13.3"/>
    </reaction>
</comment>
<dbReference type="Gene3D" id="6.10.340.10">
    <property type="match status" value="1"/>
</dbReference>
<dbReference type="SMART" id="SM00387">
    <property type="entry name" value="HATPase_c"/>
    <property type="match status" value="1"/>
</dbReference>
<evidence type="ECO:0000313" key="14">
    <source>
        <dbReference type="EMBL" id="VEP11483.1"/>
    </source>
</evidence>
<dbReference type="PANTHER" id="PTHR45436">
    <property type="entry name" value="SENSOR HISTIDINE KINASE YKOH"/>
    <property type="match status" value="1"/>
</dbReference>
<dbReference type="EMBL" id="CAACVJ010000009">
    <property type="protein sequence ID" value="VEP11483.1"/>
    <property type="molecule type" value="Genomic_DNA"/>
</dbReference>
<dbReference type="Gene3D" id="3.30.565.10">
    <property type="entry name" value="Histidine kinase-like ATPase, C-terminal domain"/>
    <property type="match status" value="1"/>
</dbReference>
<dbReference type="CDD" id="cd06225">
    <property type="entry name" value="HAMP"/>
    <property type="match status" value="1"/>
</dbReference>
<dbReference type="CDD" id="cd00082">
    <property type="entry name" value="HisKA"/>
    <property type="match status" value="1"/>
</dbReference>
<evidence type="ECO:0000256" key="1">
    <source>
        <dbReference type="ARBA" id="ARBA00000085"/>
    </source>
</evidence>
<dbReference type="InterPro" id="IPR036097">
    <property type="entry name" value="HisK_dim/P_sf"/>
</dbReference>
<evidence type="ECO:0000256" key="11">
    <source>
        <dbReference type="SAM" id="Phobius"/>
    </source>
</evidence>
<evidence type="ECO:0000256" key="2">
    <source>
        <dbReference type="ARBA" id="ARBA00004370"/>
    </source>
</evidence>
<sequence length="472" mass="53675">MRKFLTKKWVEQYGLFWEARTRIFAWYVGLSAVLVGFSIPIFTRLAVIQVDRRVREDLLEEIEIFEQFLNEDTEGDMAIIFDRFLQNKIPADKTFLITTIDGQFYRSSPVSLPQTISYDSPLILRLAQTTEIIQGKNLIKDAEVGDIIYKAKPVEIEGEVRGVLIVANIPEGERREVLAAIYIVIEVLLAAFILAVIFAWGIAGRVLKPVRTLINTANTISETELNKRIPIKGQGEMAELAKTFNNMMNRLETAFQSQRQFLNDASHELRTPITIISGHLELLQYSDPEEIAETMPIVLDELERMGRFVEDLLLLAKAERRDFLILKPVDLNELTQEMYCKMQVLGKREWQLDRQGKGIVTIDRQRIIQAMMNLAQNAVQYTNNTDTIAIGSAIDNQDIRLWIRDTGIGVPPQDQKSIFRRFTRSSNSKNSNQGAGLGLSIVSAIAQTHNGRIELYSRLGEGSTFTIVLPRK</sequence>
<keyword evidence="8 11" id="KW-1133">Transmembrane helix</keyword>
<evidence type="ECO:0000256" key="6">
    <source>
        <dbReference type="ARBA" id="ARBA00022692"/>
    </source>
</evidence>
<dbReference type="PROSITE" id="PS50109">
    <property type="entry name" value="HIS_KIN"/>
    <property type="match status" value="1"/>
</dbReference>
<dbReference type="InterPro" id="IPR004358">
    <property type="entry name" value="Sig_transdc_His_kin-like_C"/>
</dbReference>
<evidence type="ECO:0000256" key="4">
    <source>
        <dbReference type="ARBA" id="ARBA00022553"/>
    </source>
</evidence>
<keyword evidence="6 11" id="KW-0812">Transmembrane</keyword>
<evidence type="ECO:0000256" key="5">
    <source>
        <dbReference type="ARBA" id="ARBA00022679"/>
    </source>
</evidence>
<dbReference type="EC" id="2.7.13.3" evidence="3"/>
<keyword evidence="10 11" id="KW-0472">Membrane</keyword>
<keyword evidence="15" id="KW-1185">Reference proteome</keyword>
<dbReference type="InterPro" id="IPR003660">
    <property type="entry name" value="HAMP_dom"/>
</dbReference>
<dbReference type="InterPro" id="IPR036890">
    <property type="entry name" value="HATPase_C_sf"/>
</dbReference>
<evidence type="ECO:0000256" key="9">
    <source>
        <dbReference type="ARBA" id="ARBA00023012"/>
    </source>
</evidence>
<dbReference type="SUPFAM" id="SSF47384">
    <property type="entry name" value="Homodimeric domain of signal transducing histidine kinase"/>
    <property type="match status" value="1"/>
</dbReference>
<dbReference type="InterPro" id="IPR003661">
    <property type="entry name" value="HisK_dim/P_dom"/>
</dbReference>
<dbReference type="AlphaFoldDB" id="A0A563VJC0"/>
<dbReference type="Pfam" id="PF00512">
    <property type="entry name" value="HisKA"/>
    <property type="match status" value="1"/>
</dbReference>
<dbReference type="Pfam" id="PF00672">
    <property type="entry name" value="HAMP"/>
    <property type="match status" value="1"/>
</dbReference>
<evidence type="ECO:0000256" key="10">
    <source>
        <dbReference type="ARBA" id="ARBA00023136"/>
    </source>
</evidence>
<feature type="domain" description="Histidine kinase" evidence="12">
    <location>
        <begin position="264"/>
        <end position="472"/>
    </location>
</feature>